<proteinExistence type="predicted"/>
<protein>
    <recommendedName>
        <fullName evidence="5">DUF4366 domain-containing protein</fullName>
    </recommendedName>
</protein>
<sequence length="163" mass="18535">MKYKYLILILLCLSLQSKEQATANNSTVDNITTSDKYVPKTKEEGEVVKAKQGGYLGYDEEAERARIREIAKQQQQANNAAKAQQGGYLGYDEEAERARDREWYKQHQQELETAKVEQAVASRNAILTYGSIGIVLLFIIIAIAAFSILYARRNKDNPKYRKP</sequence>
<evidence type="ECO:0000256" key="1">
    <source>
        <dbReference type="SAM" id="Phobius"/>
    </source>
</evidence>
<comment type="caution">
    <text evidence="3">The sequence shown here is derived from an EMBL/GenBank/DDBJ whole genome shotgun (WGS) entry which is preliminary data.</text>
</comment>
<evidence type="ECO:0000313" key="4">
    <source>
        <dbReference type="Proteomes" id="UP000435985"/>
    </source>
</evidence>
<feature type="chain" id="PRO_5041128638" description="DUF4366 domain-containing protein" evidence="2">
    <location>
        <begin position="24"/>
        <end position="163"/>
    </location>
</feature>
<gene>
    <name evidence="3" type="ORF">F3B98_26095</name>
</gene>
<organism evidence="3 4">
    <name type="scientific">Bacteroides ovatus</name>
    <dbReference type="NCBI Taxonomy" id="28116"/>
    <lineage>
        <taxon>Bacteria</taxon>
        <taxon>Pseudomonadati</taxon>
        <taxon>Bacteroidota</taxon>
        <taxon>Bacteroidia</taxon>
        <taxon>Bacteroidales</taxon>
        <taxon>Bacteroidaceae</taxon>
        <taxon>Bacteroides</taxon>
    </lineage>
</organism>
<dbReference type="EMBL" id="VWFO01000067">
    <property type="protein sequence ID" value="KAA4660653.1"/>
    <property type="molecule type" value="Genomic_DNA"/>
</dbReference>
<keyword evidence="1" id="KW-1133">Transmembrane helix</keyword>
<dbReference type="Proteomes" id="UP000435985">
    <property type="component" value="Unassembled WGS sequence"/>
</dbReference>
<evidence type="ECO:0008006" key="5">
    <source>
        <dbReference type="Google" id="ProtNLM"/>
    </source>
</evidence>
<reference evidence="3 4" key="1">
    <citation type="journal article" date="2019" name="Nat. Med.">
        <title>A library of human gut bacterial isolates paired with longitudinal multiomics data enables mechanistic microbiome research.</title>
        <authorList>
            <person name="Poyet M."/>
            <person name="Groussin M."/>
            <person name="Gibbons S.M."/>
            <person name="Avila-Pacheco J."/>
            <person name="Jiang X."/>
            <person name="Kearney S.M."/>
            <person name="Perrotta A.R."/>
            <person name="Berdy B."/>
            <person name="Zhao S."/>
            <person name="Lieberman T.D."/>
            <person name="Swanson P.K."/>
            <person name="Smith M."/>
            <person name="Roesemann S."/>
            <person name="Alexander J.E."/>
            <person name="Rich S.A."/>
            <person name="Livny J."/>
            <person name="Vlamakis H."/>
            <person name="Clish C."/>
            <person name="Bullock K."/>
            <person name="Deik A."/>
            <person name="Scott J."/>
            <person name="Pierce K.A."/>
            <person name="Xavier R.J."/>
            <person name="Alm E.J."/>
        </authorList>
    </citation>
    <scope>NUCLEOTIDE SEQUENCE [LARGE SCALE GENOMIC DNA]</scope>
    <source>
        <strain evidence="3 4">BIOML-A14</strain>
    </source>
</reference>
<feature type="signal peptide" evidence="2">
    <location>
        <begin position="1"/>
        <end position="23"/>
    </location>
</feature>
<keyword evidence="1" id="KW-0812">Transmembrane</keyword>
<keyword evidence="1" id="KW-0472">Membrane</keyword>
<evidence type="ECO:0000256" key="2">
    <source>
        <dbReference type="SAM" id="SignalP"/>
    </source>
</evidence>
<accession>A0A5M5MS80</accession>
<evidence type="ECO:0000313" key="3">
    <source>
        <dbReference type="EMBL" id="KAA4660653.1"/>
    </source>
</evidence>
<feature type="transmembrane region" description="Helical" evidence="1">
    <location>
        <begin position="126"/>
        <end position="151"/>
    </location>
</feature>
<dbReference type="AlphaFoldDB" id="A0A5M5MS80"/>
<keyword evidence="2" id="KW-0732">Signal</keyword>
<name>A0A5M5MS80_BACOV</name>